<dbReference type="EnsemblMetazoa" id="HelroT173909">
    <property type="protein sequence ID" value="HelroP173909"/>
    <property type="gene ID" value="HelroG173909"/>
</dbReference>
<evidence type="ECO:0008006" key="4">
    <source>
        <dbReference type="Google" id="ProtNLM"/>
    </source>
</evidence>
<dbReference type="InParanoid" id="T1F7C9"/>
<dbReference type="AlphaFoldDB" id="T1F7C9"/>
<dbReference type="EMBL" id="AMQM01004761">
    <property type="status" value="NOT_ANNOTATED_CDS"/>
    <property type="molecule type" value="Genomic_DNA"/>
</dbReference>
<keyword evidence="3" id="KW-1185">Reference proteome</keyword>
<dbReference type="CTD" id="20204728"/>
<reference evidence="3" key="1">
    <citation type="submission" date="2012-12" db="EMBL/GenBank/DDBJ databases">
        <authorList>
            <person name="Hellsten U."/>
            <person name="Grimwood J."/>
            <person name="Chapman J.A."/>
            <person name="Shapiro H."/>
            <person name="Aerts A."/>
            <person name="Otillar R.P."/>
            <person name="Terry A.Y."/>
            <person name="Boore J.L."/>
            <person name="Simakov O."/>
            <person name="Marletaz F."/>
            <person name="Cho S.-J."/>
            <person name="Edsinger-Gonzales E."/>
            <person name="Havlak P."/>
            <person name="Kuo D.-H."/>
            <person name="Larsson T."/>
            <person name="Lv J."/>
            <person name="Arendt D."/>
            <person name="Savage R."/>
            <person name="Osoegawa K."/>
            <person name="de Jong P."/>
            <person name="Lindberg D.R."/>
            <person name="Seaver E.C."/>
            <person name="Weisblat D.A."/>
            <person name="Putnam N.H."/>
            <person name="Grigoriev I.V."/>
            <person name="Rokhsar D.S."/>
        </authorList>
    </citation>
    <scope>NUCLEOTIDE SEQUENCE</scope>
</reference>
<dbReference type="EMBL" id="KB096676">
    <property type="protein sequence ID" value="ESO03041.1"/>
    <property type="molecule type" value="Genomic_DNA"/>
</dbReference>
<reference evidence="2" key="3">
    <citation type="submission" date="2015-06" db="UniProtKB">
        <authorList>
            <consortium name="EnsemblMetazoa"/>
        </authorList>
    </citation>
    <scope>IDENTIFICATION</scope>
</reference>
<dbReference type="GeneID" id="20204728"/>
<name>T1F7C9_HELRO</name>
<dbReference type="KEGG" id="hro:HELRODRAFT_173909"/>
<accession>T1F7C9</accession>
<dbReference type="Proteomes" id="UP000015101">
    <property type="component" value="Unassembled WGS sequence"/>
</dbReference>
<evidence type="ECO:0000313" key="2">
    <source>
        <dbReference type="EnsemblMetazoa" id="HelroP173909"/>
    </source>
</evidence>
<proteinExistence type="predicted"/>
<sequence>MPADYDDEDDELSETTNETKDKVIDKEFILNLMLTKNPDVTLQSQQNFKSEIWNRFYRIFHKNSATAYAWCKKCKLKCIHKQDRNTGTSSIKSHKCQKGWMCIPRFKVEFAFKKEKLNNSEDEKSSKILLYMKTAKNLVRYCKRSNWLHQRRKICGSPEKETKTQRGNK</sequence>
<evidence type="ECO:0000313" key="3">
    <source>
        <dbReference type="Proteomes" id="UP000015101"/>
    </source>
</evidence>
<protein>
    <recommendedName>
        <fullName evidence="4">BED-type domain-containing protein</fullName>
    </recommendedName>
</protein>
<reference evidence="1 3" key="2">
    <citation type="journal article" date="2013" name="Nature">
        <title>Insights into bilaterian evolution from three spiralian genomes.</title>
        <authorList>
            <person name="Simakov O."/>
            <person name="Marletaz F."/>
            <person name="Cho S.J."/>
            <person name="Edsinger-Gonzales E."/>
            <person name="Havlak P."/>
            <person name="Hellsten U."/>
            <person name="Kuo D.H."/>
            <person name="Larsson T."/>
            <person name="Lv J."/>
            <person name="Arendt D."/>
            <person name="Savage R."/>
            <person name="Osoegawa K."/>
            <person name="de Jong P."/>
            <person name="Grimwood J."/>
            <person name="Chapman J.A."/>
            <person name="Shapiro H."/>
            <person name="Aerts A."/>
            <person name="Otillar R.P."/>
            <person name="Terry A.Y."/>
            <person name="Boore J.L."/>
            <person name="Grigoriev I.V."/>
            <person name="Lindberg D.R."/>
            <person name="Seaver E.C."/>
            <person name="Weisblat D.A."/>
            <person name="Putnam N.H."/>
            <person name="Rokhsar D.S."/>
        </authorList>
    </citation>
    <scope>NUCLEOTIDE SEQUENCE</scope>
</reference>
<organism evidence="2 3">
    <name type="scientific">Helobdella robusta</name>
    <name type="common">Californian leech</name>
    <dbReference type="NCBI Taxonomy" id="6412"/>
    <lineage>
        <taxon>Eukaryota</taxon>
        <taxon>Metazoa</taxon>
        <taxon>Spiralia</taxon>
        <taxon>Lophotrochozoa</taxon>
        <taxon>Annelida</taxon>
        <taxon>Clitellata</taxon>
        <taxon>Hirudinea</taxon>
        <taxon>Rhynchobdellida</taxon>
        <taxon>Glossiphoniidae</taxon>
        <taxon>Helobdella</taxon>
    </lineage>
</organism>
<evidence type="ECO:0000313" key="1">
    <source>
        <dbReference type="EMBL" id="ESO03041.1"/>
    </source>
</evidence>
<dbReference type="RefSeq" id="XP_009018734.1">
    <property type="nucleotide sequence ID" value="XM_009020486.1"/>
</dbReference>
<gene>
    <name evidence="2" type="primary">20204728</name>
    <name evidence="1" type="ORF">HELRODRAFT_173909</name>
</gene>
<dbReference type="HOGENOM" id="CLU_1580224_0_0_1"/>